<reference evidence="8 9" key="1">
    <citation type="submission" date="2021-07" db="EMBL/GenBank/DDBJ databases">
        <title>Genome data of Colletotrichum spaethianum.</title>
        <authorList>
            <person name="Utami Y.D."/>
            <person name="Hiruma K."/>
        </authorList>
    </citation>
    <scope>NUCLEOTIDE SEQUENCE [LARGE SCALE GENOMIC DNA]</scope>
    <source>
        <strain evidence="8 9">MAFF 242679</strain>
    </source>
</reference>
<dbReference type="GO" id="GO:0004784">
    <property type="term" value="F:superoxide dismutase activity"/>
    <property type="evidence" value="ECO:0007669"/>
    <property type="project" value="UniProtKB-EC"/>
</dbReference>
<proteinExistence type="inferred from homology"/>
<evidence type="ECO:0000256" key="4">
    <source>
        <dbReference type="ARBA" id="ARBA00012682"/>
    </source>
</evidence>
<gene>
    <name evidence="8" type="ORF">ColLi_10982</name>
</gene>
<name>A0AA37GWI3_9PEZI</name>
<evidence type="ECO:0000313" key="9">
    <source>
        <dbReference type="Proteomes" id="UP001055172"/>
    </source>
</evidence>
<organism evidence="8 9">
    <name type="scientific">Colletotrichum liriopes</name>
    <dbReference type="NCBI Taxonomy" id="708192"/>
    <lineage>
        <taxon>Eukaryota</taxon>
        <taxon>Fungi</taxon>
        <taxon>Dikarya</taxon>
        <taxon>Ascomycota</taxon>
        <taxon>Pezizomycotina</taxon>
        <taxon>Sordariomycetes</taxon>
        <taxon>Hypocreomycetidae</taxon>
        <taxon>Glomerellales</taxon>
        <taxon>Glomerellaceae</taxon>
        <taxon>Colletotrichum</taxon>
        <taxon>Colletotrichum spaethianum species complex</taxon>
    </lineage>
</organism>
<keyword evidence="6" id="KW-0049">Antioxidant</keyword>
<evidence type="ECO:0000313" key="8">
    <source>
        <dbReference type="EMBL" id="GJC88144.1"/>
    </source>
</evidence>
<protein>
    <recommendedName>
        <fullName evidence="4">superoxide dismutase</fullName>
        <ecNumber evidence="4">1.15.1.1</ecNumber>
    </recommendedName>
</protein>
<comment type="similarity">
    <text evidence="3">Belongs to the Cu-Zn superoxide dismutase family.</text>
</comment>
<evidence type="ECO:0000256" key="1">
    <source>
        <dbReference type="ARBA" id="ARBA00004196"/>
    </source>
</evidence>
<keyword evidence="5" id="KW-0964">Secreted</keyword>
<accession>A0AA37GWI3</accession>
<dbReference type="InterPro" id="IPR036423">
    <property type="entry name" value="SOD-like_Cu/Zn_dom_sf"/>
</dbReference>
<comment type="catalytic activity">
    <reaction evidence="7">
        <text>2 superoxide + 2 H(+) = H2O2 + O2</text>
        <dbReference type="Rhea" id="RHEA:20696"/>
        <dbReference type="ChEBI" id="CHEBI:15378"/>
        <dbReference type="ChEBI" id="CHEBI:15379"/>
        <dbReference type="ChEBI" id="CHEBI:16240"/>
        <dbReference type="ChEBI" id="CHEBI:18421"/>
        <dbReference type="EC" id="1.15.1.1"/>
    </reaction>
</comment>
<evidence type="ECO:0000256" key="3">
    <source>
        <dbReference type="ARBA" id="ARBA00010457"/>
    </source>
</evidence>
<evidence type="ECO:0000256" key="6">
    <source>
        <dbReference type="ARBA" id="ARBA00022862"/>
    </source>
</evidence>
<dbReference type="SUPFAM" id="SSF49329">
    <property type="entry name" value="Cu,Zn superoxide dismutase-like"/>
    <property type="match status" value="1"/>
</dbReference>
<dbReference type="AlphaFoldDB" id="A0AA37GWI3"/>
<dbReference type="GO" id="GO:0046872">
    <property type="term" value="F:metal ion binding"/>
    <property type="evidence" value="ECO:0007669"/>
    <property type="project" value="InterPro"/>
</dbReference>
<evidence type="ECO:0000256" key="7">
    <source>
        <dbReference type="ARBA" id="ARBA00049204"/>
    </source>
</evidence>
<dbReference type="GO" id="GO:0005576">
    <property type="term" value="C:extracellular region"/>
    <property type="evidence" value="ECO:0007669"/>
    <property type="project" value="UniProtKB-SubCell"/>
</dbReference>
<keyword evidence="9" id="KW-1185">Reference proteome</keyword>
<comment type="caution">
    <text evidence="8">The sequence shown here is derived from an EMBL/GenBank/DDBJ whole genome shotgun (WGS) entry which is preliminary data.</text>
</comment>
<dbReference type="Gene3D" id="2.60.40.200">
    <property type="entry name" value="Superoxide dismutase, copper/zinc binding domain"/>
    <property type="match status" value="1"/>
</dbReference>
<dbReference type="EC" id="1.15.1.1" evidence="4"/>
<evidence type="ECO:0000256" key="2">
    <source>
        <dbReference type="ARBA" id="ARBA00004613"/>
    </source>
</evidence>
<sequence>MQGLGDALVVTNTQGVVYEATLPEKPFFKGGSLNGNVQGTITAVTAPDGNGVKFTVDFWNLPDEGGPFTYHLHVDPIPEDGNCTRALAHHDPFIRGEITPCDASKPETCQAGDLSGKYGTVTGDHHQTYIDPYLSNVPGPGSFFGNRSLVFHFANKTRISCANFKLAKRPAPYDNATGISSTVHATNAPATATPRRHVPHLSAASTIGDSVCLLAAVSAVAYLIHAIADVEFRG</sequence>
<dbReference type="EMBL" id="BPPX01000030">
    <property type="protein sequence ID" value="GJC88144.1"/>
    <property type="molecule type" value="Genomic_DNA"/>
</dbReference>
<comment type="subcellular location">
    <subcellularLocation>
        <location evidence="1">Cell envelope</location>
    </subcellularLocation>
    <subcellularLocation>
        <location evidence="2">Secreted</location>
    </subcellularLocation>
</comment>
<dbReference type="Proteomes" id="UP001055172">
    <property type="component" value="Unassembled WGS sequence"/>
</dbReference>
<dbReference type="FunFam" id="2.60.40.200:FF:000007">
    <property type="entry name" value="Cell surface Cu-only superoxide dismutase 5"/>
    <property type="match status" value="1"/>
</dbReference>
<evidence type="ECO:0000256" key="5">
    <source>
        <dbReference type="ARBA" id="ARBA00022525"/>
    </source>
</evidence>